<dbReference type="PROSITE" id="PS51257">
    <property type="entry name" value="PROKAR_LIPOPROTEIN"/>
    <property type="match status" value="1"/>
</dbReference>
<gene>
    <name evidence="1" type="ORF">ACFQ1G_08225</name>
</gene>
<reference evidence="2" key="1">
    <citation type="journal article" date="2019" name="Int. J. Syst. Evol. Microbiol.">
        <title>The Global Catalogue of Microorganisms (GCM) 10K type strain sequencing project: providing services to taxonomists for standard genome sequencing and annotation.</title>
        <authorList>
            <consortium name="The Broad Institute Genomics Platform"/>
            <consortium name="The Broad Institute Genome Sequencing Center for Infectious Disease"/>
            <person name="Wu L."/>
            <person name="Ma J."/>
        </authorList>
    </citation>
    <scope>NUCLEOTIDE SEQUENCE [LARGE SCALE GENOMIC DNA]</scope>
    <source>
        <strain evidence="2">CCUG 60898</strain>
    </source>
</reference>
<dbReference type="RefSeq" id="WP_380738404.1">
    <property type="nucleotide sequence ID" value="NZ_JBHTJP010000032.1"/>
</dbReference>
<dbReference type="Proteomes" id="UP001597100">
    <property type="component" value="Unassembled WGS sequence"/>
</dbReference>
<name>A0ABW3IHJ9_9FLAO</name>
<comment type="caution">
    <text evidence="1">The sequence shown here is derived from an EMBL/GenBank/DDBJ whole genome shotgun (WGS) entry which is preliminary data.</text>
</comment>
<dbReference type="EMBL" id="JBHTJP010000032">
    <property type="protein sequence ID" value="MFD0976773.1"/>
    <property type="molecule type" value="Genomic_DNA"/>
</dbReference>
<sequence>MRKILIITLLSLTILGCSKGNNDLKNNIPTELIGKWKLTERYTNSGGGDFNWVEINTRLEYDIWFKTNSDVIMKSLGENCEEGSFAVIENEINFSFPCGESTIPIDSLSNTTLITNISYIEYELNKYIKVEN</sequence>
<keyword evidence="2" id="KW-1185">Reference proteome</keyword>
<accession>A0ABW3IHJ9</accession>
<protein>
    <recommendedName>
        <fullName evidence="3">Lipocalin-like protein</fullName>
    </recommendedName>
</protein>
<evidence type="ECO:0000313" key="2">
    <source>
        <dbReference type="Proteomes" id="UP001597100"/>
    </source>
</evidence>
<evidence type="ECO:0008006" key="3">
    <source>
        <dbReference type="Google" id="ProtNLM"/>
    </source>
</evidence>
<proteinExistence type="predicted"/>
<organism evidence="1 2">
    <name type="scientific">Salinimicrobium gaetbulicola</name>
    <dbReference type="NCBI Taxonomy" id="999702"/>
    <lineage>
        <taxon>Bacteria</taxon>
        <taxon>Pseudomonadati</taxon>
        <taxon>Bacteroidota</taxon>
        <taxon>Flavobacteriia</taxon>
        <taxon>Flavobacteriales</taxon>
        <taxon>Flavobacteriaceae</taxon>
        <taxon>Salinimicrobium</taxon>
    </lineage>
</organism>
<evidence type="ECO:0000313" key="1">
    <source>
        <dbReference type="EMBL" id="MFD0976773.1"/>
    </source>
</evidence>